<dbReference type="EC" id="3.5.1.23" evidence="1"/>
<dbReference type="OrthoDB" id="5273684at2759"/>
<dbReference type="PANTHER" id="PTHR28583">
    <property type="entry name" value="ACID AMIDASE"/>
    <property type="match status" value="1"/>
</dbReference>
<protein>
    <recommendedName>
        <fullName evidence="1">ceramidase</fullName>
        <ecNumber evidence="1">3.5.1.23</ecNumber>
    </recommendedName>
</protein>
<dbReference type="InterPro" id="IPR029130">
    <property type="entry name" value="Acid_ceramidase_N"/>
</dbReference>
<dbReference type="GO" id="GO:0017040">
    <property type="term" value="F:N-acylsphingosine amidohydrolase activity"/>
    <property type="evidence" value="ECO:0007669"/>
    <property type="project" value="UniProtKB-EC"/>
</dbReference>
<evidence type="ECO:0000313" key="4">
    <source>
        <dbReference type="Proteomes" id="UP000807342"/>
    </source>
</evidence>
<sequence length="415" mass="46952">MVHSNDGGTQTSKSKKSRRSCRKHDTDCLPVYSIDLSLPPEERYKVICKDYKKEIAQLVLLYDEVLQITPYPRLYGFLARHLLKRVFSEEETREIRGISHVTGVPLNLVIAFNTFLDLFSGCTSGGARVSDAGSDRRRMGIVHFRGLDWDMESLRKMIISVEYMRGGEVIARGVTYAGYVGVLTGVRLGLSMSMNYRTRLGSSHRMYKHRWHQFLVLLGIRPSIPSHLRSLLLSDSPPPTLTNIRSLMSKTPTSPCYLTFCTPDEVMVIESDLADPIIEASSSFLTVTNNDRRMESWDSSKWAQLVEEDEKSTHTDQLGISGILKDSIERRTCVEQFWEADSASNVASSRIKRRSSPHVEVADVQNWMQSYPICNEATHFSCIMDPSVVGGRIIWLKSYLEPPSNGKSGKTLNRM</sequence>
<comment type="caution">
    <text evidence="3">The sequence shown here is derived from an EMBL/GenBank/DDBJ whole genome shotgun (WGS) entry which is preliminary data.</text>
</comment>
<reference evidence="3" key="1">
    <citation type="submission" date="2020-11" db="EMBL/GenBank/DDBJ databases">
        <authorList>
            <consortium name="DOE Joint Genome Institute"/>
            <person name="Ahrendt S."/>
            <person name="Riley R."/>
            <person name="Andreopoulos W."/>
            <person name="Labutti K."/>
            <person name="Pangilinan J."/>
            <person name="Ruiz-Duenas F.J."/>
            <person name="Barrasa J.M."/>
            <person name="Sanchez-Garcia M."/>
            <person name="Camarero S."/>
            <person name="Miyauchi S."/>
            <person name="Serrano A."/>
            <person name="Linde D."/>
            <person name="Babiker R."/>
            <person name="Drula E."/>
            <person name="Ayuso-Fernandez I."/>
            <person name="Pacheco R."/>
            <person name="Padilla G."/>
            <person name="Ferreira P."/>
            <person name="Barriuso J."/>
            <person name="Kellner H."/>
            <person name="Castanera R."/>
            <person name="Alfaro M."/>
            <person name="Ramirez L."/>
            <person name="Pisabarro A.G."/>
            <person name="Kuo A."/>
            <person name="Tritt A."/>
            <person name="Lipzen A."/>
            <person name="He G."/>
            <person name="Yan M."/>
            <person name="Ng V."/>
            <person name="Cullen D."/>
            <person name="Martin F."/>
            <person name="Rosso M.-N."/>
            <person name="Henrissat B."/>
            <person name="Hibbett D."/>
            <person name="Martinez A.T."/>
            <person name="Grigoriev I.V."/>
        </authorList>
    </citation>
    <scope>NUCLEOTIDE SEQUENCE</scope>
    <source>
        <strain evidence="3">MF-IS2</strain>
    </source>
</reference>
<evidence type="ECO:0000256" key="1">
    <source>
        <dbReference type="ARBA" id="ARBA00011891"/>
    </source>
</evidence>
<dbReference type="PANTHER" id="PTHR28583:SF1">
    <property type="entry name" value="ACID CERAMIDASE"/>
    <property type="match status" value="1"/>
</dbReference>
<dbReference type="Proteomes" id="UP000807342">
    <property type="component" value="Unassembled WGS sequence"/>
</dbReference>
<accession>A0A9P5XK06</accession>
<evidence type="ECO:0000313" key="3">
    <source>
        <dbReference type="EMBL" id="KAF9451151.1"/>
    </source>
</evidence>
<evidence type="ECO:0000259" key="2">
    <source>
        <dbReference type="Pfam" id="PF15508"/>
    </source>
</evidence>
<dbReference type="Pfam" id="PF15508">
    <property type="entry name" value="NAAA-beta"/>
    <property type="match status" value="1"/>
</dbReference>
<organism evidence="3 4">
    <name type="scientific">Macrolepiota fuliginosa MF-IS2</name>
    <dbReference type="NCBI Taxonomy" id="1400762"/>
    <lineage>
        <taxon>Eukaryota</taxon>
        <taxon>Fungi</taxon>
        <taxon>Dikarya</taxon>
        <taxon>Basidiomycota</taxon>
        <taxon>Agaricomycotina</taxon>
        <taxon>Agaricomycetes</taxon>
        <taxon>Agaricomycetidae</taxon>
        <taxon>Agaricales</taxon>
        <taxon>Agaricineae</taxon>
        <taxon>Agaricaceae</taxon>
        <taxon>Macrolepiota</taxon>
    </lineage>
</organism>
<dbReference type="EMBL" id="MU151090">
    <property type="protein sequence ID" value="KAF9451151.1"/>
    <property type="molecule type" value="Genomic_DNA"/>
</dbReference>
<proteinExistence type="predicted"/>
<gene>
    <name evidence="3" type="ORF">P691DRAFT_808635</name>
</gene>
<dbReference type="AlphaFoldDB" id="A0A9P5XK06"/>
<keyword evidence="4" id="KW-1185">Reference proteome</keyword>
<name>A0A9P5XK06_9AGAR</name>
<feature type="domain" description="Acid ceramidase N-terminal" evidence="2">
    <location>
        <begin position="30"/>
        <end position="85"/>
    </location>
</feature>